<dbReference type="GO" id="GO:0005829">
    <property type="term" value="C:cytosol"/>
    <property type="evidence" value="ECO:0007669"/>
    <property type="project" value="TreeGrafter"/>
</dbReference>
<keyword evidence="4 7" id="KW-0418">Kinase</keyword>
<dbReference type="InterPro" id="IPR029056">
    <property type="entry name" value="Ribokinase-like"/>
</dbReference>
<keyword evidence="5" id="KW-0067">ATP-binding</keyword>
<evidence type="ECO:0000313" key="7">
    <source>
        <dbReference type="EMBL" id="VYT33041.1"/>
    </source>
</evidence>
<protein>
    <recommendedName>
        <fullName evidence="1">pyridoxal kinase</fullName>
        <ecNumber evidence="1">2.7.1.35</ecNumber>
    </recommendedName>
</protein>
<evidence type="ECO:0000256" key="4">
    <source>
        <dbReference type="ARBA" id="ARBA00022777"/>
    </source>
</evidence>
<dbReference type="GO" id="GO:0008478">
    <property type="term" value="F:pyridoxal kinase activity"/>
    <property type="evidence" value="ECO:0007669"/>
    <property type="project" value="UniProtKB-EC"/>
</dbReference>
<evidence type="ECO:0000256" key="3">
    <source>
        <dbReference type="ARBA" id="ARBA00022741"/>
    </source>
</evidence>
<evidence type="ECO:0000256" key="2">
    <source>
        <dbReference type="ARBA" id="ARBA00022679"/>
    </source>
</evidence>
<organism evidence="7">
    <name type="scientific">Anaerostipes caccae</name>
    <dbReference type="NCBI Taxonomy" id="105841"/>
    <lineage>
        <taxon>Bacteria</taxon>
        <taxon>Bacillati</taxon>
        <taxon>Bacillota</taxon>
        <taxon>Clostridia</taxon>
        <taxon>Lachnospirales</taxon>
        <taxon>Lachnospiraceae</taxon>
        <taxon>Anaerostipes</taxon>
    </lineage>
</organism>
<dbReference type="GO" id="GO:0005524">
    <property type="term" value="F:ATP binding"/>
    <property type="evidence" value="ECO:0007669"/>
    <property type="project" value="UniProtKB-KW"/>
</dbReference>
<dbReference type="InterPro" id="IPR004625">
    <property type="entry name" value="PyrdxlKinase"/>
</dbReference>
<dbReference type="EC" id="2.7.1.35" evidence="1"/>
<proteinExistence type="predicted"/>
<name>A0A6N2VWS5_9FIRM</name>
<evidence type="ECO:0000256" key="5">
    <source>
        <dbReference type="ARBA" id="ARBA00022840"/>
    </source>
</evidence>
<reference evidence="7" key="1">
    <citation type="submission" date="2019-11" db="EMBL/GenBank/DDBJ databases">
        <authorList>
            <person name="Feng L."/>
        </authorList>
    </citation>
    <scope>NUCLEOTIDE SEQUENCE</scope>
    <source>
        <strain evidence="7">AcaccaeLFYP115</strain>
    </source>
</reference>
<dbReference type="PANTHER" id="PTHR10534:SF2">
    <property type="entry name" value="PYRIDOXAL KINASE"/>
    <property type="match status" value="1"/>
</dbReference>
<dbReference type="EMBL" id="CACRSQ010000007">
    <property type="protein sequence ID" value="VYT33041.1"/>
    <property type="molecule type" value="Genomic_DNA"/>
</dbReference>
<dbReference type="SUPFAM" id="SSF53613">
    <property type="entry name" value="Ribokinase-like"/>
    <property type="match status" value="1"/>
</dbReference>
<evidence type="ECO:0000259" key="6">
    <source>
        <dbReference type="Pfam" id="PF08543"/>
    </source>
</evidence>
<dbReference type="PANTHER" id="PTHR10534">
    <property type="entry name" value="PYRIDOXAL KINASE"/>
    <property type="match status" value="1"/>
</dbReference>
<keyword evidence="3" id="KW-0547">Nucleotide-binding</keyword>
<dbReference type="GO" id="GO:0009443">
    <property type="term" value="P:pyridoxal 5'-phosphate salvage"/>
    <property type="evidence" value="ECO:0007669"/>
    <property type="project" value="InterPro"/>
</dbReference>
<feature type="domain" description="Pyridoxamine kinase/Phosphomethylpyrimidine kinase" evidence="6">
    <location>
        <begin position="47"/>
        <end position="257"/>
    </location>
</feature>
<dbReference type="InterPro" id="IPR013749">
    <property type="entry name" value="PM/HMP-P_kinase-1"/>
</dbReference>
<dbReference type="CDD" id="cd01173">
    <property type="entry name" value="pyridoxal_pyridoxamine_kinase"/>
    <property type="match status" value="1"/>
</dbReference>
<keyword evidence="2 7" id="KW-0808">Transferase</keyword>
<dbReference type="AlphaFoldDB" id="A0A6N2VWS5"/>
<dbReference type="Pfam" id="PF08543">
    <property type="entry name" value="Phos_pyr_kin"/>
    <property type="match status" value="1"/>
</dbReference>
<accession>A0A6N2VWS5</accession>
<sequence length="282" mass="31201">MRNDMKDQILLINDLAGYGKVALSAMLPVMTHAGLNLYNLPTALVSNTLDYGKFEILETTEYMRKTMKVWAELGFSFDAVCTGFIASKEQVKLISGYLREQKEKGTWIFVDPIMGDEGKLYNGIEEKTVGYMRDLCSLADVIVPNLTEASFLAGMCQGKEVITQGEGREILKKLRKLGAKSIVITSVKTEAGDFVLIYDHQTDTVSELPFEQIPVRFPGTGDIFSAILASQVLNGTALEKAAQRAMSAVRQLIAINHETADKFKGIPIEKNLEVLNFESSED</sequence>
<dbReference type="Gene3D" id="3.40.1190.20">
    <property type="match status" value="1"/>
</dbReference>
<gene>
    <name evidence="7" type="primary">pdxK</name>
    <name evidence="7" type="ORF">ACLFYP115_02750</name>
</gene>
<evidence type="ECO:0000256" key="1">
    <source>
        <dbReference type="ARBA" id="ARBA00012104"/>
    </source>
</evidence>
<dbReference type="NCBIfam" id="NF005491">
    <property type="entry name" value="PRK07105.1"/>
    <property type="match status" value="1"/>
</dbReference>